<proteinExistence type="predicted"/>
<accession>A0A6J6GVH1</accession>
<gene>
    <name evidence="1" type="ORF">UFOPK1493_04453</name>
</gene>
<organism evidence="1">
    <name type="scientific">freshwater metagenome</name>
    <dbReference type="NCBI Taxonomy" id="449393"/>
    <lineage>
        <taxon>unclassified sequences</taxon>
        <taxon>metagenomes</taxon>
        <taxon>ecological metagenomes</taxon>
    </lineage>
</organism>
<evidence type="ECO:0000313" key="1">
    <source>
        <dbReference type="EMBL" id="CAB4602945.1"/>
    </source>
</evidence>
<protein>
    <submittedName>
        <fullName evidence="1">Unannotated protein</fullName>
    </submittedName>
</protein>
<reference evidence="1" key="1">
    <citation type="submission" date="2020-05" db="EMBL/GenBank/DDBJ databases">
        <authorList>
            <person name="Chiriac C."/>
            <person name="Salcher M."/>
            <person name="Ghai R."/>
            <person name="Kavagutti S V."/>
        </authorList>
    </citation>
    <scope>NUCLEOTIDE SEQUENCE</scope>
</reference>
<name>A0A6J6GVH1_9ZZZZ</name>
<dbReference type="AlphaFoldDB" id="A0A6J6GVH1"/>
<sequence length="34" mass="3805">MVLRRLRVNTAATAIGPMNSMTTLLPRSMRSMAR</sequence>
<dbReference type="EMBL" id="CAEZSR010000356">
    <property type="protein sequence ID" value="CAB4602945.1"/>
    <property type="molecule type" value="Genomic_DNA"/>
</dbReference>